<accession>A0A165FS49</accession>
<name>A0A165FS49_9BASI</name>
<evidence type="ECO:0000313" key="5">
    <source>
        <dbReference type="Proteomes" id="UP000076842"/>
    </source>
</evidence>
<gene>
    <name evidence="4" type="ORF">CALCODRAFT_483356</name>
</gene>
<dbReference type="GO" id="GO:0005783">
    <property type="term" value="C:endoplasmic reticulum"/>
    <property type="evidence" value="ECO:0007669"/>
    <property type="project" value="TreeGrafter"/>
</dbReference>
<dbReference type="Pfam" id="PF00501">
    <property type="entry name" value="AMP-binding"/>
    <property type="match status" value="1"/>
</dbReference>
<dbReference type="OrthoDB" id="1700726at2759"/>
<protein>
    <submittedName>
        <fullName evidence="4">Acetyl-CoA synthetase-like protein</fullName>
    </submittedName>
</protein>
<dbReference type="InterPro" id="IPR020845">
    <property type="entry name" value="AMP-binding_CS"/>
</dbReference>
<dbReference type="InterPro" id="IPR000873">
    <property type="entry name" value="AMP-dep_synth/lig_dom"/>
</dbReference>
<dbReference type="PROSITE" id="PS00455">
    <property type="entry name" value="AMP_BINDING"/>
    <property type="match status" value="1"/>
</dbReference>
<sequence>MVHHSFPLPRPVDYRRQSAEVPFTKKPAQTGHYRNTAHPELITIDSPDLPFKTVPAILDYALKRYPNNYRWLGHLPITKPATKKSPAEFASEYKWITYAEGAKRRKDIGSGIELLYEVGLVGKNDEGLETVGIWTKNCPEWQLVDNALMCFGRCSVALYDTLGPDAVEYVINHSGLQLAFVSQNHLEALVSLGREKCPCLKVLVCVDDPHPTSLGSFEKWGNEKGIKIMSLVSLEKLGRENPREFRYPKSEAVATISYTSGTTGRPKGVVVTHANMVTSVYSWLIGACGDTPNNAILFSVLPLAHVFERGMEQTSVGFGFAIGFSTGDPLRLLEDARLLKPWIMNAVPRILNRLYMALQPAYTDPGFKGRLFRRAVAEKLANLYKTGSVTHPFWDRLVFRKVQALLGGQLHFVNNGAAPMSGEALDFLKVVFGSNMQQGYGMTECTGAAVSSYEWEPLPGGCVGRPLVVNEIKLVDVPEMGYRASDMPNPRGEVCLRGANITPCYYRDEATTRATIDADGWLHSGDIGTFDGYGRLRIIDRVKNIVKLAQGEYVALEKVEAAYAVLPLVQQLFVHGEGTQSYTVGVLVPDPAAFAALASGVLGREVRATDTEGLAKAAADERVVSAVMAVLDRQAEQARLTGFERIKRVHVAMEPFSIDNGILTATFKVRRMAALQRYRTEIDGLYALGEPAKTAKAPVVVAEAKL</sequence>
<dbReference type="PANTHER" id="PTHR43272">
    <property type="entry name" value="LONG-CHAIN-FATTY-ACID--COA LIGASE"/>
    <property type="match status" value="1"/>
</dbReference>
<dbReference type="STRING" id="1353952.A0A165FS49"/>
<dbReference type="EMBL" id="KV423967">
    <property type="protein sequence ID" value="KZT57136.1"/>
    <property type="molecule type" value="Genomic_DNA"/>
</dbReference>
<dbReference type="InParanoid" id="A0A165FS49"/>
<dbReference type="GO" id="GO:0005524">
    <property type="term" value="F:ATP binding"/>
    <property type="evidence" value="ECO:0007669"/>
    <property type="project" value="UniProtKB-KW"/>
</dbReference>
<dbReference type="GO" id="GO:0004467">
    <property type="term" value="F:long-chain fatty acid-CoA ligase activity"/>
    <property type="evidence" value="ECO:0007669"/>
    <property type="project" value="TreeGrafter"/>
</dbReference>
<organism evidence="4 5">
    <name type="scientific">Calocera cornea HHB12733</name>
    <dbReference type="NCBI Taxonomy" id="1353952"/>
    <lineage>
        <taxon>Eukaryota</taxon>
        <taxon>Fungi</taxon>
        <taxon>Dikarya</taxon>
        <taxon>Basidiomycota</taxon>
        <taxon>Agaricomycotina</taxon>
        <taxon>Dacrymycetes</taxon>
        <taxon>Dacrymycetales</taxon>
        <taxon>Dacrymycetaceae</taxon>
        <taxon>Calocera</taxon>
    </lineage>
</organism>
<keyword evidence="1" id="KW-0547">Nucleotide-binding</keyword>
<dbReference type="AlphaFoldDB" id="A0A165FS49"/>
<dbReference type="InterPro" id="IPR042099">
    <property type="entry name" value="ANL_N_sf"/>
</dbReference>
<evidence type="ECO:0000259" key="3">
    <source>
        <dbReference type="Pfam" id="PF00501"/>
    </source>
</evidence>
<keyword evidence="2" id="KW-0067">ATP-binding</keyword>
<dbReference type="PANTHER" id="PTHR43272:SF33">
    <property type="entry name" value="AMP-BINDING DOMAIN-CONTAINING PROTEIN-RELATED"/>
    <property type="match status" value="1"/>
</dbReference>
<feature type="domain" description="AMP-dependent synthetase/ligase" evidence="3">
    <location>
        <begin position="90"/>
        <end position="506"/>
    </location>
</feature>
<proteinExistence type="predicted"/>
<keyword evidence="5" id="KW-1185">Reference proteome</keyword>
<dbReference type="SUPFAM" id="SSF56801">
    <property type="entry name" value="Acetyl-CoA synthetase-like"/>
    <property type="match status" value="1"/>
</dbReference>
<dbReference type="Gene3D" id="3.40.50.12780">
    <property type="entry name" value="N-terminal domain of ligase-like"/>
    <property type="match status" value="1"/>
</dbReference>
<dbReference type="GO" id="GO:0016020">
    <property type="term" value="C:membrane"/>
    <property type="evidence" value="ECO:0007669"/>
    <property type="project" value="TreeGrafter"/>
</dbReference>
<evidence type="ECO:0000313" key="4">
    <source>
        <dbReference type="EMBL" id="KZT57136.1"/>
    </source>
</evidence>
<reference evidence="4 5" key="1">
    <citation type="journal article" date="2016" name="Mol. Biol. Evol.">
        <title>Comparative Genomics of Early-Diverging Mushroom-Forming Fungi Provides Insights into the Origins of Lignocellulose Decay Capabilities.</title>
        <authorList>
            <person name="Nagy L.G."/>
            <person name="Riley R."/>
            <person name="Tritt A."/>
            <person name="Adam C."/>
            <person name="Daum C."/>
            <person name="Floudas D."/>
            <person name="Sun H."/>
            <person name="Yadav J.S."/>
            <person name="Pangilinan J."/>
            <person name="Larsson K.H."/>
            <person name="Matsuura K."/>
            <person name="Barry K."/>
            <person name="Labutti K."/>
            <person name="Kuo R."/>
            <person name="Ohm R.A."/>
            <person name="Bhattacharya S.S."/>
            <person name="Shirouzu T."/>
            <person name="Yoshinaga Y."/>
            <person name="Martin F.M."/>
            <person name="Grigoriev I.V."/>
            <person name="Hibbett D.S."/>
        </authorList>
    </citation>
    <scope>NUCLEOTIDE SEQUENCE [LARGE SCALE GENOMIC DNA]</scope>
    <source>
        <strain evidence="4 5">HHB12733</strain>
    </source>
</reference>
<evidence type="ECO:0000256" key="2">
    <source>
        <dbReference type="ARBA" id="ARBA00022840"/>
    </source>
</evidence>
<evidence type="ECO:0000256" key="1">
    <source>
        <dbReference type="ARBA" id="ARBA00022741"/>
    </source>
</evidence>
<dbReference type="Proteomes" id="UP000076842">
    <property type="component" value="Unassembled WGS sequence"/>
</dbReference>